<name>A0A3L6E4X8_MAIZE</name>
<protein>
    <submittedName>
        <fullName evidence="1">Uncharacterized protein</fullName>
    </submittedName>
</protein>
<dbReference type="AlphaFoldDB" id="A0A3L6E4X8"/>
<dbReference type="EMBL" id="NCVQ01000008">
    <property type="protein sequence ID" value="PWZ15433.1"/>
    <property type="molecule type" value="Genomic_DNA"/>
</dbReference>
<gene>
    <name evidence="1" type="ORF">Zm00014a_007500</name>
</gene>
<evidence type="ECO:0000313" key="1">
    <source>
        <dbReference type="EMBL" id="PWZ15433.1"/>
    </source>
</evidence>
<dbReference type="Proteomes" id="UP000251960">
    <property type="component" value="Chromosome 7"/>
</dbReference>
<accession>A0A3L6E4X8</accession>
<reference evidence="1" key="1">
    <citation type="journal article" date="2018" name="Nat. Genet.">
        <title>Extensive intraspecific gene order and gene structural variations between Mo17 and other maize genomes.</title>
        <authorList>
            <person name="Sun S."/>
            <person name="Zhou Y."/>
            <person name="Chen J."/>
            <person name="Shi J."/>
            <person name="Zhao H."/>
            <person name="Zhao H."/>
            <person name="Song W."/>
            <person name="Zhang M."/>
            <person name="Cui Y."/>
            <person name="Dong X."/>
            <person name="Liu H."/>
            <person name="Ma X."/>
            <person name="Jiao Y."/>
            <person name="Wang B."/>
            <person name="Wei X."/>
            <person name="Stein J.C."/>
            <person name="Glaubitz J.C."/>
            <person name="Lu F."/>
            <person name="Yu G."/>
            <person name="Liang C."/>
            <person name="Fengler K."/>
            <person name="Li B."/>
            <person name="Rafalski A."/>
            <person name="Schnable P.S."/>
            <person name="Ware D.H."/>
            <person name="Buckler E.S."/>
            <person name="Lai J."/>
        </authorList>
    </citation>
    <scope>NUCLEOTIDE SEQUENCE [LARGE SCALE GENOMIC DNA]</scope>
    <source>
        <tissue evidence="1">Seedling</tissue>
    </source>
</reference>
<sequence length="109" mass="11366">MAAPTSLCSLFQLVGDAPSSSRVLLLSLRPYSSPVRLGFGPKLHGRLAAALWCSVAKSPCSMRSSSSLAPARYVPSSLFRICALISLSCAPSVLLPLVPARQAPCAVLP</sequence>
<proteinExistence type="predicted"/>
<comment type="caution">
    <text evidence="1">The sequence shown here is derived from an EMBL/GenBank/DDBJ whole genome shotgun (WGS) entry which is preliminary data.</text>
</comment>
<organism evidence="1">
    <name type="scientific">Zea mays</name>
    <name type="common">Maize</name>
    <dbReference type="NCBI Taxonomy" id="4577"/>
    <lineage>
        <taxon>Eukaryota</taxon>
        <taxon>Viridiplantae</taxon>
        <taxon>Streptophyta</taxon>
        <taxon>Embryophyta</taxon>
        <taxon>Tracheophyta</taxon>
        <taxon>Spermatophyta</taxon>
        <taxon>Magnoliopsida</taxon>
        <taxon>Liliopsida</taxon>
        <taxon>Poales</taxon>
        <taxon>Poaceae</taxon>
        <taxon>PACMAD clade</taxon>
        <taxon>Panicoideae</taxon>
        <taxon>Andropogonodae</taxon>
        <taxon>Andropogoneae</taxon>
        <taxon>Tripsacinae</taxon>
        <taxon>Zea</taxon>
    </lineage>
</organism>